<dbReference type="OrthoDB" id="19653at2759"/>
<evidence type="ECO:0000256" key="1">
    <source>
        <dbReference type="ARBA" id="ARBA00022801"/>
    </source>
</evidence>
<name>A0A165HRI7_9APHY</name>
<dbReference type="GeneID" id="63828120"/>
<dbReference type="Pfam" id="PF00326">
    <property type="entry name" value="Peptidase_S9"/>
    <property type="match status" value="1"/>
</dbReference>
<sequence>MMPGDSQSPVPITLIYKHVDGLPLLLDVYLPNEVDQSGLVCYSSALVYFHGGGLTVGNRRSWFPHWLYRRVTSADCIFISADYRLLPPSTGHDLLADIKDVIDFVAHKLNQSLSESVSPVTKIRVAVDSIAVAGTSSGGLCAYLAAIHARPRPKAVLSMYGMGGMMLTPHYYYPKSSVFFRGRELLDPTHFSEYLYPDCRQLSPISDSALAYHPLTSPTPGYPANPRMLLARLYLQLGVFLDYYTGCHELSLSKMLRSSTAGERKAAQGQEDAVPDIHQPPTGIESVIPREHLPLFPHLNISSSWPPTLLVHGSIDSAILPAESIHLHAMLQDAGVETNLVMIDGMEHSFDYQPGAENTYGSHGGLFDQAAKFVIQHLRDNDL</sequence>
<evidence type="ECO:0000313" key="4">
    <source>
        <dbReference type="EMBL" id="KZT12087.1"/>
    </source>
</evidence>
<dbReference type="InterPro" id="IPR001375">
    <property type="entry name" value="Peptidase_S9_cat"/>
</dbReference>
<protein>
    <submittedName>
        <fullName evidence="4">Alpha/beta-hydrolase</fullName>
    </submittedName>
</protein>
<dbReference type="Proteomes" id="UP000076871">
    <property type="component" value="Unassembled WGS sequence"/>
</dbReference>
<dbReference type="EMBL" id="KV427606">
    <property type="protein sequence ID" value="KZT12087.1"/>
    <property type="molecule type" value="Genomic_DNA"/>
</dbReference>
<dbReference type="SUPFAM" id="SSF53474">
    <property type="entry name" value="alpha/beta-Hydrolases"/>
    <property type="match status" value="1"/>
</dbReference>
<dbReference type="PANTHER" id="PTHR48081:SF3">
    <property type="entry name" value="ALPHA_BETA HYDROLASE FOLD-3 DOMAIN-CONTAINING PROTEIN"/>
    <property type="match status" value="1"/>
</dbReference>
<dbReference type="GO" id="GO:0006508">
    <property type="term" value="P:proteolysis"/>
    <property type="evidence" value="ECO:0007669"/>
    <property type="project" value="InterPro"/>
</dbReference>
<accession>A0A165HRI7</accession>
<feature type="domain" description="Alpha/beta hydrolase fold-3" evidence="3">
    <location>
        <begin position="46"/>
        <end position="163"/>
    </location>
</feature>
<evidence type="ECO:0000313" key="5">
    <source>
        <dbReference type="Proteomes" id="UP000076871"/>
    </source>
</evidence>
<gene>
    <name evidence="4" type="ORF">LAESUDRAFT_740619</name>
</gene>
<dbReference type="InParanoid" id="A0A165HRI7"/>
<dbReference type="RefSeq" id="XP_040769735.1">
    <property type="nucleotide sequence ID" value="XM_040911091.1"/>
</dbReference>
<dbReference type="AlphaFoldDB" id="A0A165HRI7"/>
<evidence type="ECO:0000259" key="2">
    <source>
        <dbReference type="Pfam" id="PF00326"/>
    </source>
</evidence>
<dbReference type="Gene3D" id="3.40.50.1820">
    <property type="entry name" value="alpha/beta hydrolase"/>
    <property type="match status" value="1"/>
</dbReference>
<keyword evidence="5" id="KW-1185">Reference proteome</keyword>
<organism evidence="4 5">
    <name type="scientific">Laetiporus sulphureus 93-53</name>
    <dbReference type="NCBI Taxonomy" id="1314785"/>
    <lineage>
        <taxon>Eukaryota</taxon>
        <taxon>Fungi</taxon>
        <taxon>Dikarya</taxon>
        <taxon>Basidiomycota</taxon>
        <taxon>Agaricomycotina</taxon>
        <taxon>Agaricomycetes</taxon>
        <taxon>Polyporales</taxon>
        <taxon>Laetiporus</taxon>
    </lineage>
</organism>
<proteinExistence type="predicted"/>
<evidence type="ECO:0000259" key="3">
    <source>
        <dbReference type="Pfam" id="PF07859"/>
    </source>
</evidence>
<feature type="domain" description="Peptidase S9 prolyl oligopeptidase catalytic" evidence="2">
    <location>
        <begin position="304"/>
        <end position="351"/>
    </location>
</feature>
<dbReference type="PANTHER" id="PTHR48081">
    <property type="entry name" value="AB HYDROLASE SUPERFAMILY PROTEIN C4A8.06C"/>
    <property type="match status" value="1"/>
</dbReference>
<dbReference type="InterPro" id="IPR013094">
    <property type="entry name" value="AB_hydrolase_3"/>
</dbReference>
<dbReference type="InterPro" id="IPR050300">
    <property type="entry name" value="GDXG_lipolytic_enzyme"/>
</dbReference>
<dbReference type="GO" id="GO:0008236">
    <property type="term" value="F:serine-type peptidase activity"/>
    <property type="evidence" value="ECO:0007669"/>
    <property type="project" value="InterPro"/>
</dbReference>
<dbReference type="STRING" id="1314785.A0A165HRI7"/>
<dbReference type="Pfam" id="PF07859">
    <property type="entry name" value="Abhydrolase_3"/>
    <property type="match status" value="1"/>
</dbReference>
<keyword evidence="1 4" id="KW-0378">Hydrolase</keyword>
<dbReference type="InterPro" id="IPR029058">
    <property type="entry name" value="AB_hydrolase_fold"/>
</dbReference>
<reference evidence="4 5" key="1">
    <citation type="journal article" date="2016" name="Mol. Biol. Evol.">
        <title>Comparative Genomics of Early-Diverging Mushroom-Forming Fungi Provides Insights into the Origins of Lignocellulose Decay Capabilities.</title>
        <authorList>
            <person name="Nagy L.G."/>
            <person name="Riley R."/>
            <person name="Tritt A."/>
            <person name="Adam C."/>
            <person name="Daum C."/>
            <person name="Floudas D."/>
            <person name="Sun H."/>
            <person name="Yadav J.S."/>
            <person name="Pangilinan J."/>
            <person name="Larsson K.H."/>
            <person name="Matsuura K."/>
            <person name="Barry K."/>
            <person name="Labutti K."/>
            <person name="Kuo R."/>
            <person name="Ohm R.A."/>
            <person name="Bhattacharya S.S."/>
            <person name="Shirouzu T."/>
            <person name="Yoshinaga Y."/>
            <person name="Martin F.M."/>
            <person name="Grigoriev I.V."/>
            <person name="Hibbett D.S."/>
        </authorList>
    </citation>
    <scope>NUCLEOTIDE SEQUENCE [LARGE SCALE GENOMIC DNA]</scope>
    <source>
        <strain evidence="4 5">93-53</strain>
    </source>
</reference>